<sequence>MAKKIVDARGLSCPQPVVLVLQALSESQEPFDVIMDAGASCDNIRRTLESKKITFDIREENGDTVYSVKR</sequence>
<dbReference type="Proteomes" id="UP000035068">
    <property type="component" value="Unassembled WGS sequence"/>
</dbReference>
<organism evidence="2 3">
    <name type="scientific">Geoalkalibacter ferrihydriticus DSM 17813</name>
    <dbReference type="NCBI Taxonomy" id="1121915"/>
    <lineage>
        <taxon>Bacteria</taxon>
        <taxon>Pseudomonadati</taxon>
        <taxon>Thermodesulfobacteriota</taxon>
        <taxon>Desulfuromonadia</taxon>
        <taxon>Desulfuromonadales</taxon>
        <taxon>Geoalkalibacteraceae</taxon>
        <taxon>Geoalkalibacter</taxon>
    </lineage>
</organism>
<evidence type="ECO:0000313" key="2">
    <source>
        <dbReference type="EMBL" id="KIH76546.1"/>
    </source>
</evidence>
<dbReference type="Gene3D" id="3.30.110.40">
    <property type="entry name" value="TusA-like domain"/>
    <property type="match status" value="1"/>
</dbReference>
<evidence type="ECO:0000259" key="1">
    <source>
        <dbReference type="Pfam" id="PF01206"/>
    </source>
</evidence>
<dbReference type="InterPro" id="IPR001455">
    <property type="entry name" value="TusA-like"/>
</dbReference>
<dbReference type="AlphaFoldDB" id="A0A0C2HHR9"/>
<proteinExistence type="predicted"/>
<dbReference type="EMBL" id="JWJD01000003">
    <property type="protein sequence ID" value="KIH76546.1"/>
    <property type="molecule type" value="Genomic_DNA"/>
</dbReference>
<dbReference type="InterPro" id="IPR036868">
    <property type="entry name" value="TusA-like_sf"/>
</dbReference>
<reference evidence="2 3" key="1">
    <citation type="submission" date="2014-12" db="EMBL/GenBank/DDBJ databases">
        <title>Genomes of Geoalkalibacter ferrihydriticus and Geoalkalibacter subterraneus, two haloalkaliphilic metal-reducing members of the Geobacteraceae.</title>
        <authorList>
            <person name="Badalamenti J.P."/>
            <person name="Torres C.I."/>
            <person name="Krajmalnik-Brown R."/>
            <person name="Bond D.R."/>
        </authorList>
    </citation>
    <scope>NUCLEOTIDE SEQUENCE [LARGE SCALE GENOMIC DNA]</scope>
    <source>
        <strain evidence="2 3">DSM 17813</strain>
    </source>
</reference>
<protein>
    <recommendedName>
        <fullName evidence="1">UPF0033 domain-containing protein</fullName>
    </recommendedName>
</protein>
<dbReference type="Pfam" id="PF01206">
    <property type="entry name" value="TusA"/>
    <property type="match status" value="1"/>
</dbReference>
<feature type="domain" description="UPF0033" evidence="1">
    <location>
        <begin position="4"/>
        <end position="69"/>
    </location>
</feature>
<dbReference type="RefSeq" id="WP_040099175.1">
    <property type="nucleotide sequence ID" value="NZ_JWJD01000003.1"/>
</dbReference>
<evidence type="ECO:0000313" key="3">
    <source>
        <dbReference type="Proteomes" id="UP000035068"/>
    </source>
</evidence>
<dbReference type="SUPFAM" id="SSF64307">
    <property type="entry name" value="SirA-like"/>
    <property type="match status" value="1"/>
</dbReference>
<keyword evidence="3" id="KW-1185">Reference proteome</keyword>
<gene>
    <name evidence="2" type="ORF">GFER_10240</name>
</gene>
<comment type="caution">
    <text evidence="2">The sequence shown here is derived from an EMBL/GenBank/DDBJ whole genome shotgun (WGS) entry which is preliminary data.</text>
</comment>
<accession>A0A0C2HHR9</accession>
<name>A0A0C2HHR9_9BACT</name>